<dbReference type="InterPro" id="IPR015943">
    <property type="entry name" value="WD40/YVTN_repeat-like_dom_sf"/>
</dbReference>
<feature type="compositionally biased region" description="Low complexity" evidence="1">
    <location>
        <begin position="1207"/>
        <end position="1216"/>
    </location>
</feature>
<feature type="compositionally biased region" description="Basic and acidic residues" evidence="1">
    <location>
        <begin position="1118"/>
        <end position="1128"/>
    </location>
</feature>
<dbReference type="SUPFAM" id="SSF81383">
    <property type="entry name" value="F-box domain"/>
    <property type="match status" value="1"/>
</dbReference>
<feature type="region of interest" description="Disordered" evidence="1">
    <location>
        <begin position="742"/>
        <end position="766"/>
    </location>
</feature>
<feature type="region of interest" description="Disordered" evidence="1">
    <location>
        <begin position="480"/>
        <end position="504"/>
    </location>
</feature>
<feature type="compositionally biased region" description="Acidic residues" evidence="1">
    <location>
        <begin position="688"/>
        <end position="698"/>
    </location>
</feature>
<evidence type="ECO:0000313" key="4">
    <source>
        <dbReference type="Proteomes" id="UP001187682"/>
    </source>
</evidence>
<feature type="region of interest" description="Disordered" evidence="1">
    <location>
        <begin position="891"/>
        <end position="910"/>
    </location>
</feature>
<evidence type="ECO:0000313" key="3">
    <source>
        <dbReference type="EMBL" id="SPO00872.1"/>
    </source>
</evidence>
<sequence length="1276" mass="138758">MSATTPTRSHIGEVDSDDGARSPSSVVYSSVAHSDSDSDSDASDEVEVEVEAGVQAEAETETETDDGTDDGTDDDDPCESAFDRLPDEIIQQVLLLTDPDSFASLILINSKWRRISQQGYLYAHHLGKCPSYAASHVAVPLSSVTDKHLPRLRSTFAGEVKRNLFEAYLRPSETRITLVSTAISSSSCPGGEGLQFTSSPNGHQILAYNSSRIYVIDVCEPDVRVKREFKILRRPVSVCIQDDASLLAVLSSDMQIDVFNLKHSPPKRLQSIVLDNRPRTMALSPCGSVLAAAYEGGIEVTSLNPDSLTAKRAVKCEPVDSLTFSPDGTQLLGTTTHSQLPNTVILTAPYYDPGTHMSQDNVSALWTTSILFPNISRDCSHAILLQDSDGEEASWTFTYDRSFETFRAVRIDDLRNGTTYFTGPTPTSQSRLLPCTLPSSTYDGDLVSAGFQGKEVWLYGIPEDLSAVPDQPLAPYDGGLATSGSGRRAGGHSPRFTPRTQGTDQVRAPKWQALCDTMRNTFVSGKQVAQLEGVSCVKWVAGFGGSTLKERLVIAARGVNPNASMAEEDDIDFIDGGRITLLDFDYGMVDGKRTDITIEVGTTEPEPLEEEQRDMATEVALVRRRTVAQRRGNNRTTLDRGATIAVHPPLPLPTATQRSNNDDDDDDPLQPRRVGVAPRVVPRFSVPDEGDEAEEQEALDAPYTQATPRSVTTLRRAATAAAMSRRLRPTLAAGVEYRRADGRTEHPHESDADNWVPPPPPYQADAASVDLPAFLRHPAITPAALASQAPPAPATSSGVQQQFQPRQPLGFQQQQQQQPQPQPQPQRQQQQQQPQQQQLHNRLPLAGRYHWPQVPLFPRNVSDPVSPQLRDRPLPPLPNMHYRISDVVSPVERRTSIPRPRSDSISDHYIVSPLDVPASRHLSRRRTRPWDGDVPDRGQSQSPVSDSAVDSLSHRFSIDPTYSNPLGLNPPFEAGRQTGAEQGGPPPGEQPAAAPRQPRQSGRDGQRPGPPTLDLQIPSPTIYGFQRSSTWGASGGDGGEPVVAGFQRHSTWGSPSGDSEPSPTSILPRNPPGSLGEMLATGVGPSDLTSYPRSAPARASDDSINWPSAPRFHQPDLAGDRSRGKQPEHTFTAYRPPSPPDQPLIVSTPAGVSGAFDDPATLDPSSNGGPEATIFAPRPRRNVNPHNPHTPGPTVTRLENLFTPSAGLSHSASAASRHAKLDRRRSRLRRSGSRRSVARSVRRVRMRPAMKRNMAAGLLEEGITEDDKGGKKCIVM</sequence>
<feature type="region of interest" description="Disordered" evidence="1">
    <location>
        <begin position="785"/>
        <end position="839"/>
    </location>
</feature>
<dbReference type="Pfam" id="PF23749">
    <property type="entry name" value="DUF7165"/>
    <property type="match status" value="1"/>
</dbReference>
<feature type="compositionally biased region" description="Low complexity" evidence="1">
    <location>
        <begin position="24"/>
        <end position="33"/>
    </location>
</feature>
<name>A0AAE8MWJ9_9PEZI</name>
<reference evidence="3" key="1">
    <citation type="submission" date="2018-03" db="EMBL/GenBank/DDBJ databases">
        <authorList>
            <person name="Guldener U."/>
        </authorList>
    </citation>
    <scope>NUCLEOTIDE SEQUENCE</scope>
</reference>
<dbReference type="CDD" id="cd09917">
    <property type="entry name" value="F-box_SF"/>
    <property type="match status" value="1"/>
</dbReference>
<feature type="compositionally biased region" description="Basic residues" evidence="1">
    <location>
        <begin position="1217"/>
        <end position="1241"/>
    </location>
</feature>
<dbReference type="InterPro" id="IPR036047">
    <property type="entry name" value="F-box-like_dom_sf"/>
</dbReference>
<proteinExistence type="predicted"/>
<dbReference type="InterPro" id="IPR055589">
    <property type="entry name" value="DUF7165"/>
</dbReference>
<feature type="compositionally biased region" description="Low complexity" evidence="1">
    <location>
        <begin position="990"/>
        <end position="1000"/>
    </location>
</feature>
<evidence type="ECO:0000259" key="2">
    <source>
        <dbReference type="PROSITE" id="PS50181"/>
    </source>
</evidence>
<feature type="compositionally biased region" description="Polar residues" evidence="1">
    <location>
        <begin position="938"/>
        <end position="950"/>
    </location>
</feature>
<gene>
    <name evidence="3" type="ORF">DNG_03620</name>
</gene>
<feature type="compositionally biased region" description="Low complexity" evidence="1">
    <location>
        <begin position="671"/>
        <end position="683"/>
    </location>
</feature>
<feature type="region of interest" description="Disordered" evidence="1">
    <location>
        <begin position="1"/>
        <end position="80"/>
    </location>
</feature>
<evidence type="ECO:0000256" key="1">
    <source>
        <dbReference type="SAM" id="MobiDB-lite"/>
    </source>
</evidence>
<feature type="domain" description="F-box" evidence="2">
    <location>
        <begin position="79"/>
        <end position="125"/>
    </location>
</feature>
<dbReference type="AlphaFoldDB" id="A0AAE8MWJ9"/>
<feature type="compositionally biased region" description="Basic and acidic residues" evidence="1">
    <location>
        <begin position="742"/>
        <end position="751"/>
    </location>
</feature>
<feature type="region of interest" description="Disordered" evidence="1">
    <location>
        <begin position="857"/>
        <end position="881"/>
    </location>
</feature>
<feature type="compositionally biased region" description="Low complexity" evidence="1">
    <location>
        <begin position="800"/>
        <end position="839"/>
    </location>
</feature>
<dbReference type="Proteomes" id="UP001187682">
    <property type="component" value="Unassembled WGS sequence"/>
</dbReference>
<keyword evidence="4" id="KW-1185">Reference proteome</keyword>
<feature type="region of interest" description="Disordered" evidence="1">
    <location>
        <begin position="1207"/>
        <end position="1241"/>
    </location>
</feature>
<accession>A0AAE8MWJ9</accession>
<dbReference type="PROSITE" id="PS50181">
    <property type="entry name" value="FBOX"/>
    <property type="match status" value="1"/>
</dbReference>
<protein>
    <recommendedName>
        <fullName evidence="2">F-box domain-containing protein</fullName>
    </recommendedName>
</protein>
<dbReference type="EMBL" id="ONZQ02000004">
    <property type="protein sequence ID" value="SPO00872.1"/>
    <property type="molecule type" value="Genomic_DNA"/>
</dbReference>
<dbReference type="Gene3D" id="2.130.10.10">
    <property type="entry name" value="YVTN repeat-like/Quinoprotein amine dehydrogenase"/>
    <property type="match status" value="1"/>
</dbReference>
<feature type="region of interest" description="Disordered" evidence="1">
    <location>
        <begin position="919"/>
        <end position="1194"/>
    </location>
</feature>
<feature type="compositionally biased region" description="Acidic residues" evidence="1">
    <location>
        <begin position="58"/>
        <end position="78"/>
    </location>
</feature>
<feature type="compositionally biased region" description="Acidic residues" evidence="1">
    <location>
        <begin position="37"/>
        <end position="50"/>
    </location>
</feature>
<feature type="compositionally biased region" description="Basic and acidic residues" evidence="1">
    <location>
        <begin position="891"/>
        <end position="906"/>
    </location>
</feature>
<dbReference type="SUPFAM" id="SSF69322">
    <property type="entry name" value="Tricorn protease domain 2"/>
    <property type="match status" value="1"/>
</dbReference>
<organism evidence="3 4">
    <name type="scientific">Cephalotrichum gorgonifer</name>
    <dbReference type="NCBI Taxonomy" id="2041049"/>
    <lineage>
        <taxon>Eukaryota</taxon>
        <taxon>Fungi</taxon>
        <taxon>Dikarya</taxon>
        <taxon>Ascomycota</taxon>
        <taxon>Pezizomycotina</taxon>
        <taxon>Sordariomycetes</taxon>
        <taxon>Hypocreomycetidae</taxon>
        <taxon>Microascales</taxon>
        <taxon>Microascaceae</taxon>
        <taxon>Cephalotrichum</taxon>
    </lineage>
</organism>
<dbReference type="InterPro" id="IPR001810">
    <property type="entry name" value="F-box_dom"/>
</dbReference>
<feature type="compositionally biased region" description="Polar residues" evidence="1">
    <location>
        <begin position="1048"/>
        <end position="1067"/>
    </location>
</feature>
<feature type="region of interest" description="Disordered" evidence="1">
    <location>
        <begin position="628"/>
        <end position="707"/>
    </location>
</feature>
<comment type="caution">
    <text evidence="3">The sequence shown here is derived from an EMBL/GenBank/DDBJ whole genome shotgun (WGS) entry which is preliminary data.</text>
</comment>